<evidence type="ECO:0000313" key="3">
    <source>
        <dbReference type="EMBL" id="GEO39035.1"/>
    </source>
</evidence>
<dbReference type="OrthoDB" id="9770545at2"/>
<dbReference type="InterPro" id="IPR047926">
    <property type="entry name" value="Ni_dep_LarA"/>
</dbReference>
<dbReference type="NCBIfam" id="NF033504">
    <property type="entry name" value="Ni_dep_LarA"/>
    <property type="match status" value="1"/>
</dbReference>
<dbReference type="RefSeq" id="WP_044433595.1">
    <property type="nucleotide sequence ID" value="NZ_BJYZ01000013.1"/>
</dbReference>
<dbReference type="InterPro" id="IPR043166">
    <property type="entry name" value="LarA-like_C"/>
</dbReference>
<organism evidence="3 4">
    <name type="scientific">Skermanella aerolata</name>
    <dbReference type="NCBI Taxonomy" id="393310"/>
    <lineage>
        <taxon>Bacteria</taxon>
        <taxon>Pseudomonadati</taxon>
        <taxon>Pseudomonadota</taxon>
        <taxon>Alphaproteobacteria</taxon>
        <taxon>Rhodospirillales</taxon>
        <taxon>Azospirillaceae</taxon>
        <taxon>Skermanella</taxon>
    </lineage>
</organism>
<dbReference type="AlphaFoldDB" id="A0A512DRI8"/>
<sequence>MEPYKTVDIAFGRGHLTVGLPERAEATVIRKATLPKLADQTGAIHAAFDNPIDAPPLATLAQGRKSACILICDITRPVPNRLFLRPMIETMMAAGIPKDGITVLIATGLHRPNEGVEMAELVGDPWVLDNVRVENHFAMRDEDHVDLGMTATRETPVRIDRRFVEADLRIATGLVEPHFMAGWSGGRKVVAPGVAGHETIRTFHSARFMEDPLAVQCNLVGNPLHEEQLEIVRTLGEIYALNTVIDEDRDLVHVTFGEIIASHLAAVEFIQDVTRIKVPRRFKTVVTSSAGYPLDKTYYQTVKGMVTPLDILEPGGTLIIASACSEGMGSKEFRDAQTRLVELGPDRFLATLTAKTLAEVDEWQTEMQLKPMRIGRVMLYTSGLDAEERRITAVEVIGDLDAAVAESIQRHDDPHVAIIPEGPYVVPVHEAA</sequence>
<dbReference type="Pfam" id="PF21113">
    <property type="entry name" value="LarA_C"/>
    <property type="match status" value="1"/>
</dbReference>
<proteinExistence type="predicted"/>
<protein>
    <submittedName>
        <fullName evidence="3">Uncharacterized protein</fullName>
    </submittedName>
</protein>
<dbReference type="PANTHER" id="PTHR33171">
    <property type="entry name" value="LAR_N DOMAIN-CONTAINING PROTEIN"/>
    <property type="match status" value="1"/>
</dbReference>
<dbReference type="Gene3D" id="3.40.50.11440">
    <property type="match status" value="1"/>
</dbReference>
<dbReference type="EMBL" id="BJYZ01000013">
    <property type="protein sequence ID" value="GEO39035.1"/>
    <property type="molecule type" value="Genomic_DNA"/>
</dbReference>
<feature type="domain" description="LarA-like N-terminal" evidence="1">
    <location>
        <begin position="11"/>
        <end position="211"/>
    </location>
</feature>
<comment type="caution">
    <text evidence="3">The sequence shown here is derived from an EMBL/GenBank/DDBJ whole genome shotgun (WGS) entry which is preliminary data.</text>
</comment>
<dbReference type="GO" id="GO:0050043">
    <property type="term" value="F:lactate racemase activity"/>
    <property type="evidence" value="ECO:0007669"/>
    <property type="project" value="InterPro"/>
</dbReference>
<dbReference type="Pfam" id="PF09861">
    <property type="entry name" value="Lar_N"/>
    <property type="match status" value="1"/>
</dbReference>
<gene>
    <name evidence="3" type="ORF">SAE02_31830</name>
</gene>
<evidence type="ECO:0000259" key="1">
    <source>
        <dbReference type="Pfam" id="PF09861"/>
    </source>
</evidence>
<evidence type="ECO:0000313" key="4">
    <source>
        <dbReference type="Proteomes" id="UP000321523"/>
    </source>
</evidence>
<accession>A0A512DRI8</accession>
<keyword evidence="4" id="KW-1185">Reference proteome</keyword>
<evidence type="ECO:0000259" key="2">
    <source>
        <dbReference type="Pfam" id="PF21113"/>
    </source>
</evidence>
<dbReference type="InterPro" id="IPR018657">
    <property type="entry name" value="LarA-like_N"/>
</dbReference>
<dbReference type="InterPro" id="IPR048520">
    <property type="entry name" value="LarA_C"/>
</dbReference>
<feature type="domain" description="Lactate racemase C-terminal" evidence="2">
    <location>
        <begin position="284"/>
        <end position="425"/>
    </location>
</feature>
<dbReference type="Proteomes" id="UP000321523">
    <property type="component" value="Unassembled WGS sequence"/>
</dbReference>
<reference evidence="3 4" key="1">
    <citation type="submission" date="2019-07" db="EMBL/GenBank/DDBJ databases">
        <title>Whole genome shotgun sequence of Skermanella aerolata NBRC 106429.</title>
        <authorList>
            <person name="Hosoyama A."/>
            <person name="Uohara A."/>
            <person name="Ohji S."/>
            <person name="Ichikawa N."/>
        </authorList>
    </citation>
    <scope>NUCLEOTIDE SEQUENCE [LARGE SCALE GENOMIC DNA]</scope>
    <source>
        <strain evidence="3 4">NBRC 106429</strain>
    </source>
</reference>
<dbReference type="InterPro" id="IPR048068">
    <property type="entry name" value="LarA-like"/>
</dbReference>
<dbReference type="Gene3D" id="3.90.226.30">
    <property type="match status" value="1"/>
</dbReference>
<dbReference type="PANTHER" id="PTHR33171:SF17">
    <property type="entry name" value="LARA-LIKE N-TERMINAL DOMAIN-CONTAINING PROTEIN"/>
    <property type="match status" value="1"/>
</dbReference>
<name>A0A512DRI8_9PROT</name>